<evidence type="ECO:0000256" key="3">
    <source>
        <dbReference type="ARBA" id="ARBA00022553"/>
    </source>
</evidence>
<dbReference type="InterPro" id="IPR000873">
    <property type="entry name" value="AMP-dep_synth/lig_dom"/>
</dbReference>
<dbReference type="AlphaFoldDB" id="A0AAX2CC22"/>
<comment type="similarity">
    <text evidence="1">Belongs to the ATP-dependent AMP-binding enzyme family.</text>
</comment>
<evidence type="ECO:0000256" key="2">
    <source>
        <dbReference type="ARBA" id="ARBA00022450"/>
    </source>
</evidence>
<dbReference type="InterPro" id="IPR009081">
    <property type="entry name" value="PP-bd_ACP"/>
</dbReference>
<dbReference type="Pfam" id="PF07993">
    <property type="entry name" value="NAD_binding_4"/>
    <property type="match status" value="1"/>
</dbReference>
<feature type="domain" description="Carrier" evidence="6">
    <location>
        <begin position="727"/>
        <end position="801"/>
    </location>
</feature>
<dbReference type="PROSITE" id="PS00012">
    <property type="entry name" value="PHOSPHOPANTETHEINE"/>
    <property type="match status" value="1"/>
</dbReference>
<dbReference type="InterPro" id="IPR045851">
    <property type="entry name" value="AMP-bd_C_sf"/>
</dbReference>
<evidence type="ECO:0000256" key="1">
    <source>
        <dbReference type="ARBA" id="ARBA00006432"/>
    </source>
</evidence>
<dbReference type="InterPro" id="IPR013120">
    <property type="entry name" value="FAR_NAD-bd"/>
</dbReference>
<accession>A0AAX2CC22</accession>
<dbReference type="InterPro" id="IPR036736">
    <property type="entry name" value="ACP-like_sf"/>
</dbReference>
<dbReference type="Gene3D" id="3.40.50.720">
    <property type="entry name" value="NAD(P)-binding Rossmann-like Domain"/>
    <property type="match status" value="1"/>
</dbReference>
<dbReference type="Gene3D" id="1.10.1200.10">
    <property type="entry name" value="ACP-like"/>
    <property type="match status" value="1"/>
</dbReference>
<protein>
    <submittedName>
        <fullName evidence="7">Amino acid adenylation domain</fullName>
    </submittedName>
</protein>
<dbReference type="InterPro" id="IPR010071">
    <property type="entry name" value="AA_adenyl_dom"/>
</dbReference>
<dbReference type="FunFam" id="3.40.50.980:FF:000001">
    <property type="entry name" value="Non-ribosomal peptide synthetase"/>
    <property type="match status" value="1"/>
</dbReference>
<dbReference type="NCBIfam" id="TIGR01746">
    <property type="entry name" value="Thioester-redct"/>
    <property type="match status" value="1"/>
</dbReference>
<evidence type="ECO:0000313" key="7">
    <source>
        <dbReference type="EMBL" id="SCL83757.1"/>
    </source>
</evidence>
<evidence type="ECO:0000256" key="4">
    <source>
        <dbReference type="ARBA" id="ARBA00022741"/>
    </source>
</evidence>
<proteinExistence type="inferred from homology"/>
<dbReference type="GO" id="GO:0005524">
    <property type="term" value="F:ATP binding"/>
    <property type="evidence" value="ECO:0007669"/>
    <property type="project" value="UniProtKB-KW"/>
</dbReference>
<dbReference type="PANTHER" id="PTHR44845:SF7">
    <property type="entry name" value="PLIPASTATIN SYNTHASE SUBUNIT D"/>
    <property type="match status" value="1"/>
</dbReference>
<dbReference type="Gene3D" id="2.30.38.10">
    <property type="entry name" value="Luciferase, Domain 3"/>
    <property type="match status" value="1"/>
</dbReference>
<keyword evidence="3" id="KW-0597">Phosphoprotein</keyword>
<dbReference type="PROSITE" id="PS00455">
    <property type="entry name" value="AMP_BINDING"/>
    <property type="match status" value="1"/>
</dbReference>
<sequence>MEAVLTNSYNETIKESLERINGKSRIPMDFRNLEGEVDTKTILFPITINMVDLLGASIMWLHHIANEKHIIVLYHEREKLFPIVIEISPFLSYKKLKEQIVEQIGQIQAMDETDIQELQKHDNLFGMAPIIVGQTYYHSQENDILQFVLNEEKQGVEVIFNGLIWKEKTIARYMRQIEGVFIHALQNRDEHVDNFQIITDEEIALYNEINNTKATYPEKSIVEMFYKTVKQFPNRIALSSKEGALTYQELNQRSNQIAHMLIQNGVQPGDYVGIFMKRSIDTVISILAVLKANAAYVPIDPDYPESRIEYIIQDSKAKVILTKETEITSKGIQAISIYDSENYLVNDVKLPINCDDIAYMIYTSGSTGNPKGTMLAHRGVVNLCTWMQRQYKLTEEDVFAQFPSFSFDASVWELFAALFCGGTLYVLLEEERLSVEAFANAIHRVKATSILALATVFVRQVATYLEDEEIYKLSSLKRIAIGGEMLPIEVIKLWRERIGTNIEIHNVYGPTECTVVTTTYPIPSQLDENIVSVPIGKPCANYQIMILDENMRLCPIGVPGELHIESVGLAKGYFNKPEKTVEAFVPNPFNPIVNIYKTGDIVRLLEDGNIEFLHRKDDQVKIRGHRIELGEIQNQISQNYNVKENIVFAKKSKEGSQYLIAFYTTLTKKEMSELIYKLQEQLPDYMIPSKLIYIDELPLTPNKKIDVKKLGQLEEEYEPTRLQEYVAPSTEAEKIIAQAWTEVLGVSKIGVHDDFFTIGGHSLKVLRILTLLKEDFPHLTIQDFFKEKTVYKLARIQRELTLEENVFHEYKWIHEPEAIQYTEGITNNRISNVFLTGATGYLGSHILYELLQQTSAHIYCLVRPKKDVEQRIMETLTGYFHDIPNEALARITAIPGDLGEEYFGLSKEEFIAIRSKVDTVVHCGADVRHFGDVKQFENVNIQGTKRMLALADEGAAFHFISTISIPIDLAVEQWDMYKKRGDFEYHVELENVYSNSKLQAENLVREAMSRGMRGNIYRAGNLTCHSETGVFQQNIEGNAFYRLIKTMLLIGQAPNVKWKVDFAPIDFASKSIVAYMQDPQIIGETLHICHPDPIDFVHFVQLMIECGHHLEIVPLSQYVDSGLQLAKEDEEIAELIASQVAGDGAQQSEFVIGTKRTNEWIKKKKIAVPIIDQQFIQKLLAHGEQVGYFPNVEK</sequence>
<dbReference type="RefSeq" id="WP_140388380.1">
    <property type="nucleotide sequence ID" value="NZ_CP066179.1"/>
</dbReference>
<dbReference type="PANTHER" id="PTHR44845">
    <property type="entry name" value="CARRIER DOMAIN-CONTAINING PROTEIN"/>
    <property type="match status" value="1"/>
</dbReference>
<dbReference type="FunFam" id="3.40.50.12780:FF:000012">
    <property type="entry name" value="Non-ribosomal peptide synthetase"/>
    <property type="match status" value="1"/>
</dbReference>
<dbReference type="InterPro" id="IPR020845">
    <property type="entry name" value="AMP-binding_CS"/>
</dbReference>
<dbReference type="InterPro" id="IPR010080">
    <property type="entry name" value="Thioester_reductase-like_dom"/>
</dbReference>
<dbReference type="Proteomes" id="UP000242164">
    <property type="component" value="Unassembled WGS sequence"/>
</dbReference>
<name>A0AAX2CC22_9BACI</name>
<keyword evidence="4" id="KW-0547">Nucleotide-binding</keyword>
<dbReference type="PIRSF" id="PIRSF001617">
    <property type="entry name" value="Alpha-AR"/>
    <property type="match status" value="1"/>
</dbReference>
<evidence type="ECO:0000259" key="6">
    <source>
        <dbReference type="PROSITE" id="PS50075"/>
    </source>
</evidence>
<dbReference type="SUPFAM" id="SSF47336">
    <property type="entry name" value="ACP-like"/>
    <property type="match status" value="1"/>
</dbReference>
<keyword evidence="2" id="KW-0596">Phosphopantetheine</keyword>
<dbReference type="Pfam" id="PF00501">
    <property type="entry name" value="AMP-binding"/>
    <property type="match status" value="1"/>
</dbReference>
<dbReference type="Gene3D" id="3.40.50.980">
    <property type="match status" value="2"/>
</dbReference>
<evidence type="ECO:0000256" key="5">
    <source>
        <dbReference type="ARBA" id="ARBA00022840"/>
    </source>
</evidence>
<organism evidence="7 8">
    <name type="scientific">Bacillus cytotoxicus</name>
    <dbReference type="NCBI Taxonomy" id="580165"/>
    <lineage>
        <taxon>Bacteria</taxon>
        <taxon>Bacillati</taxon>
        <taxon>Bacillota</taxon>
        <taxon>Bacilli</taxon>
        <taxon>Bacillales</taxon>
        <taxon>Bacillaceae</taxon>
        <taxon>Bacillus</taxon>
        <taxon>Bacillus cereus group</taxon>
    </lineage>
</organism>
<dbReference type="SUPFAM" id="SSF51735">
    <property type="entry name" value="NAD(P)-binding Rossmann-fold domains"/>
    <property type="match status" value="1"/>
</dbReference>
<dbReference type="EMBL" id="FMIK01000014">
    <property type="protein sequence ID" value="SCL83757.1"/>
    <property type="molecule type" value="Genomic_DNA"/>
</dbReference>
<dbReference type="NCBIfam" id="TIGR01733">
    <property type="entry name" value="AA-adenyl-dom"/>
    <property type="match status" value="1"/>
</dbReference>
<evidence type="ECO:0000313" key="8">
    <source>
        <dbReference type="Proteomes" id="UP000242164"/>
    </source>
</evidence>
<gene>
    <name evidence="7" type="ORF">BCB44BAC_00422</name>
</gene>
<dbReference type="Pfam" id="PF13193">
    <property type="entry name" value="AMP-binding_C"/>
    <property type="match status" value="1"/>
</dbReference>
<dbReference type="SUPFAM" id="SSF56801">
    <property type="entry name" value="Acetyl-CoA synthetase-like"/>
    <property type="match status" value="1"/>
</dbReference>
<dbReference type="InterPro" id="IPR006162">
    <property type="entry name" value="Ppantetheine_attach_site"/>
</dbReference>
<dbReference type="InterPro" id="IPR025110">
    <property type="entry name" value="AMP-bd_C"/>
</dbReference>
<comment type="caution">
    <text evidence="7">The sequence shown here is derived from an EMBL/GenBank/DDBJ whole genome shotgun (WGS) entry which is preliminary data.</text>
</comment>
<dbReference type="CDD" id="cd05930">
    <property type="entry name" value="A_NRPS"/>
    <property type="match status" value="1"/>
</dbReference>
<dbReference type="InterPro" id="IPR036291">
    <property type="entry name" value="NAD(P)-bd_dom_sf"/>
</dbReference>
<dbReference type="PROSITE" id="PS50075">
    <property type="entry name" value="CARRIER"/>
    <property type="match status" value="1"/>
</dbReference>
<keyword evidence="5" id="KW-0067">ATP-binding</keyword>
<reference evidence="7 8" key="1">
    <citation type="submission" date="2016-08" db="EMBL/GenBank/DDBJ databases">
        <authorList>
            <person name="Loux V."/>
            <person name="Rue O."/>
        </authorList>
    </citation>
    <scope>NUCLEOTIDE SEQUENCE [LARGE SCALE GENOMIC DNA]</scope>
    <source>
        <strain evidence="7 8">AFSSA_08CEB44bac</strain>
    </source>
</reference>
<dbReference type="Gene3D" id="3.30.300.30">
    <property type="match status" value="1"/>
</dbReference>
<dbReference type="Pfam" id="PF00550">
    <property type="entry name" value="PP-binding"/>
    <property type="match status" value="1"/>
</dbReference>